<feature type="non-terminal residue" evidence="1">
    <location>
        <position position="1"/>
    </location>
</feature>
<organism evidence="1">
    <name type="scientific">marine sediment metagenome</name>
    <dbReference type="NCBI Taxonomy" id="412755"/>
    <lineage>
        <taxon>unclassified sequences</taxon>
        <taxon>metagenomes</taxon>
        <taxon>ecological metagenomes</taxon>
    </lineage>
</organism>
<dbReference type="EMBL" id="BARW01023374">
    <property type="protein sequence ID" value="GAI94956.1"/>
    <property type="molecule type" value="Genomic_DNA"/>
</dbReference>
<gene>
    <name evidence="1" type="ORF">S12H4_38784</name>
</gene>
<dbReference type="AlphaFoldDB" id="X1TUD0"/>
<comment type="caution">
    <text evidence="1">The sequence shown here is derived from an EMBL/GenBank/DDBJ whole genome shotgun (WGS) entry which is preliminary data.</text>
</comment>
<proteinExistence type="predicted"/>
<name>X1TUD0_9ZZZZ</name>
<evidence type="ECO:0000313" key="1">
    <source>
        <dbReference type="EMBL" id="GAI94956.1"/>
    </source>
</evidence>
<protein>
    <submittedName>
        <fullName evidence="1">Uncharacterized protein</fullName>
    </submittedName>
</protein>
<sequence length="156" mass="16980">AVAASGDYLMDESNSPAEFPDFPCGAVVPARHTIEILGLLGVPIHNTLNAYSTFVKLIKDREILFDEDRIGIPFRAAFRAVGSEEYRTEFSLIGSGVECYTTMSNAVKSDPLMFDPPLRFVSGEELLVNVTFAIVAPKTIAADTIDLAAIMHVKVE</sequence>
<accession>X1TUD0</accession>
<reference evidence="1" key="1">
    <citation type="journal article" date="2014" name="Front. Microbiol.">
        <title>High frequency of phylogenetically diverse reductive dehalogenase-homologous genes in deep subseafloor sedimentary metagenomes.</title>
        <authorList>
            <person name="Kawai M."/>
            <person name="Futagami T."/>
            <person name="Toyoda A."/>
            <person name="Takaki Y."/>
            <person name="Nishi S."/>
            <person name="Hori S."/>
            <person name="Arai W."/>
            <person name="Tsubouchi T."/>
            <person name="Morono Y."/>
            <person name="Uchiyama I."/>
            <person name="Ito T."/>
            <person name="Fujiyama A."/>
            <person name="Inagaki F."/>
            <person name="Takami H."/>
        </authorList>
    </citation>
    <scope>NUCLEOTIDE SEQUENCE</scope>
    <source>
        <strain evidence="1">Expedition CK06-06</strain>
    </source>
</reference>